<keyword evidence="4 7" id="KW-1133">Transmembrane helix</keyword>
<feature type="compositionally biased region" description="Basic and acidic residues" evidence="6">
    <location>
        <begin position="357"/>
        <end position="367"/>
    </location>
</feature>
<dbReference type="GO" id="GO:0046839">
    <property type="term" value="P:phospholipid dephosphorylation"/>
    <property type="evidence" value="ECO:0007669"/>
    <property type="project" value="TreeGrafter"/>
</dbReference>
<dbReference type="GO" id="GO:0007165">
    <property type="term" value="P:signal transduction"/>
    <property type="evidence" value="ECO:0007669"/>
    <property type="project" value="TreeGrafter"/>
</dbReference>
<dbReference type="AlphaFoldDB" id="A0A183BZ01"/>
<dbReference type="GO" id="GO:0008195">
    <property type="term" value="F:phosphatidate phosphatase activity"/>
    <property type="evidence" value="ECO:0007669"/>
    <property type="project" value="TreeGrafter"/>
</dbReference>
<evidence type="ECO:0000313" key="10">
    <source>
        <dbReference type="WBParaSite" id="GPLIN_000584200"/>
    </source>
</evidence>
<feature type="compositionally biased region" description="Low complexity" evidence="6">
    <location>
        <begin position="328"/>
        <end position="337"/>
    </location>
</feature>
<dbReference type="Pfam" id="PF01569">
    <property type="entry name" value="PAP2"/>
    <property type="match status" value="1"/>
</dbReference>
<feature type="transmembrane region" description="Helical" evidence="7">
    <location>
        <begin position="118"/>
        <end position="140"/>
    </location>
</feature>
<dbReference type="Proteomes" id="UP000050741">
    <property type="component" value="Unassembled WGS sequence"/>
</dbReference>
<feature type="domain" description="Phosphatidic acid phosphatase type 2/haloperoxidase" evidence="8">
    <location>
        <begin position="134"/>
        <end position="274"/>
    </location>
</feature>
<evidence type="ECO:0000256" key="1">
    <source>
        <dbReference type="ARBA" id="ARBA00004141"/>
    </source>
</evidence>
<keyword evidence="3 7" id="KW-0812">Transmembrane</keyword>
<name>A0A183BZ01_GLOPA</name>
<reference evidence="9" key="2">
    <citation type="submission" date="2014-05" db="EMBL/GenBank/DDBJ databases">
        <title>The genome and life-stage specific transcriptomes of Globodera pallida elucidate key aspects of plant parasitism by a cyst nematode.</title>
        <authorList>
            <person name="Cotton J.A."/>
            <person name="Lilley C.J."/>
            <person name="Jones L.M."/>
            <person name="Kikuchi T."/>
            <person name="Reid A.J."/>
            <person name="Thorpe P."/>
            <person name="Tsai I.J."/>
            <person name="Beasley H."/>
            <person name="Blok V."/>
            <person name="Cock P.J.A."/>
            <person name="Van den Akker S.E."/>
            <person name="Holroyd N."/>
            <person name="Hunt M."/>
            <person name="Mantelin S."/>
            <person name="Naghra H."/>
            <person name="Pain A."/>
            <person name="Palomares-Rius J.E."/>
            <person name="Zarowiecki M."/>
            <person name="Berriman M."/>
            <person name="Jones J.T."/>
            <person name="Urwin P.E."/>
        </authorList>
    </citation>
    <scope>NUCLEOTIDE SEQUENCE [LARGE SCALE GENOMIC DNA]</scope>
    <source>
        <strain evidence="9">Lindley</strain>
    </source>
</reference>
<reference evidence="9" key="1">
    <citation type="submission" date="2013-12" db="EMBL/GenBank/DDBJ databases">
        <authorList>
            <person name="Aslett M."/>
        </authorList>
    </citation>
    <scope>NUCLEOTIDE SEQUENCE [LARGE SCALE GENOMIC DNA]</scope>
    <source>
        <strain evidence="9">Lindley</strain>
    </source>
</reference>
<dbReference type="InterPro" id="IPR000326">
    <property type="entry name" value="PAP2/HPO"/>
</dbReference>
<evidence type="ECO:0000256" key="6">
    <source>
        <dbReference type="SAM" id="MobiDB-lite"/>
    </source>
</evidence>
<comment type="similarity">
    <text evidence="2">Belongs to the PA-phosphatase related phosphoesterase family.</text>
</comment>
<dbReference type="PANTHER" id="PTHR10165">
    <property type="entry name" value="LIPID PHOSPHATE PHOSPHATASE"/>
    <property type="match status" value="1"/>
</dbReference>
<accession>A0A183BZ01</accession>
<evidence type="ECO:0000256" key="5">
    <source>
        <dbReference type="ARBA" id="ARBA00023136"/>
    </source>
</evidence>
<evidence type="ECO:0000256" key="4">
    <source>
        <dbReference type="ARBA" id="ARBA00022989"/>
    </source>
</evidence>
<dbReference type="SMART" id="SM00014">
    <property type="entry name" value="acidPPc"/>
    <property type="match status" value="1"/>
</dbReference>
<evidence type="ECO:0000313" key="9">
    <source>
        <dbReference type="Proteomes" id="UP000050741"/>
    </source>
</evidence>
<reference evidence="10" key="3">
    <citation type="submission" date="2016-06" db="UniProtKB">
        <authorList>
            <consortium name="WormBaseParasite"/>
        </authorList>
    </citation>
    <scope>IDENTIFICATION</scope>
</reference>
<dbReference type="GO" id="GO:0005886">
    <property type="term" value="C:plasma membrane"/>
    <property type="evidence" value="ECO:0007669"/>
    <property type="project" value="TreeGrafter"/>
</dbReference>
<dbReference type="SUPFAM" id="SSF48317">
    <property type="entry name" value="Acid phosphatase/Vanadium-dependent haloperoxidase"/>
    <property type="match status" value="1"/>
</dbReference>
<feature type="region of interest" description="Disordered" evidence="6">
    <location>
        <begin position="326"/>
        <end position="367"/>
    </location>
</feature>
<evidence type="ECO:0000259" key="8">
    <source>
        <dbReference type="SMART" id="SM00014"/>
    </source>
</evidence>
<evidence type="ECO:0000256" key="7">
    <source>
        <dbReference type="SAM" id="Phobius"/>
    </source>
</evidence>
<evidence type="ECO:0000256" key="2">
    <source>
        <dbReference type="ARBA" id="ARBA00008816"/>
    </source>
</evidence>
<proteinExistence type="inferred from homology"/>
<keyword evidence="5 7" id="KW-0472">Membrane</keyword>
<feature type="transmembrane region" description="Helical" evidence="7">
    <location>
        <begin position="79"/>
        <end position="97"/>
    </location>
</feature>
<evidence type="ECO:0000256" key="3">
    <source>
        <dbReference type="ARBA" id="ARBA00022692"/>
    </source>
</evidence>
<comment type="subcellular location">
    <subcellularLocation>
        <location evidence="1">Membrane</location>
        <topology evidence="1">Multi-pass membrane protein</topology>
    </subcellularLocation>
</comment>
<dbReference type="InterPro" id="IPR036938">
    <property type="entry name" value="PAP2/HPO_sf"/>
</dbReference>
<dbReference type="InterPro" id="IPR043216">
    <property type="entry name" value="PAP-like"/>
</dbReference>
<sequence length="367" mass="40553">MFGCSPPPSSSSSSASSVASFSPPNYRHVWNLLLSLPVLATLRAVAKSMPYARQGFFCNDNEIRYPNVSDTMPSNLLDLIFAIVSLLVVVVSECTLVRHLCRHRGRRLRLSDSSAGSAALLLHPVLVNCCFFLASLYASLAATSTICELGKRTCSRLRPNFLAVCQPRNLSTLCPPDEFNYIADYECTNSMFDQNEFFSFPSGHSSSVCNFAVFIIHYLQKRFKLAPSVRSFVQFFVALFAYFVCLSRVRDHKHRLTDVAGGALIGAAVGVFFLRNVLHNFRPNRYSVVDTNAIAPGDWPDIEGPPSPSATETLLSTKLSVPRTIVVPQRQPLQQRPTGGERPNDYGSLREYVVGNSKERDDPGANS</sequence>
<dbReference type="WBParaSite" id="GPLIN_000584200">
    <property type="protein sequence ID" value="GPLIN_000584200"/>
    <property type="gene ID" value="GPLIN_000584200"/>
</dbReference>
<feature type="transmembrane region" description="Helical" evidence="7">
    <location>
        <begin position="231"/>
        <end position="249"/>
    </location>
</feature>
<organism evidence="9 10">
    <name type="scientific">Globodera pallida</name>
    <name type="common">Potato cyst nematode worm</name>
    <name type="synonym">Heterodera pallida</name>
    <dbReference type="NCBI Taxonomy" id="36090"/>
    <lineage>
        <taxon>Eukaryota</taxon>
        <taxon>Metazoa</taxon>
        <taxon>Ecdysozoa</taxon>
        <taxon>Nematoda</taxon>
        <taxon>Chromadorea</taxon>
        <taxon>Rhabditida</taxon>
        <taxon>Tylenchina</taxon>
        <taxon>Tylenchomorpha</taxon>
        <taxon>Tylenchoidea</taxon>
        <taxon>Heteroderidae</taxon>
        <taxon>Heteroderinae</taxon>
        <taxon>Globodera</taxon>
    </lineage>
</organism>
<dbReference type="PANTHER" id="PTHR10165:SF201">
    <property type="entry name" value="PHOSPHATIDIC ACID PHOSPHATASE TYPE 2_HALOPEROXIDASE DOMAIN-CONTAINING PROTEIN"/>
    <property type="match status" value="1"/>
</dbReference>
<protein>
    <submittedName>
        <fullName evidence="10">AcidPPc domain-containing protein</fullName>
    </submittedName>
</protein>
<feature type="transmembrane region" description="Helical" evidence="7">
    <location>
        <begin position="261"/>
        <end position="278"/>
    </location>
</feature>
<keyword evidence="9" id="KW-1185">Reference proteome</keyword>
<dbReference type="Gene3D" id="1.20.144.10">
    <property type="entry name" value="Phosphatidic acid phosphatase type 2/haloperoxidase"/>
    <property type="match status" value="1"/>
</dbReference>
<feature type="transmembrane region" description="Helical" evidence="7">
    <location>
        <begin position="198"/>
        <end position="219"/>
    </location>
</feature>
<dbReference type="GO" id="GO:0006644">
    <property type="term" value="P:phospholipid metabolic process"/>
    <property type="evidence" value="ECO:0007669"/>
    <property type="project" value="InterPro"/>
</dbReference>